<keyword evidence="3" id="KW-1185">Reference proteome</keyword>
<evidence type="ECO:0000313" key="3">
    <source>
        <dbReference type="Proteomes" id="UP000006727"/>
    </source>
</evidence>
<sequence length="112" mass="12649">MAVNAASQPEPALNPLFPQIPTLQSEVAHGASILLFSACYMRRWRFLGDKIRRVQATLRNIFALIDEDAQVMSRLGLIGFAPTKHPLRSKLQGWININIIESSMMVSQIWML</sequence>
<gene>
    <name evidence="1" type="ORF">PHYPA_026521</name>
</gene>
<organism evidence="1">
    <name type="scientific">Physcomitrium patens</name>
    <name type="common">Spreading-leaved earth moss</name>
    <name type="synonym">Physcomitrella patens</name>
    <dbReference type="NCBI Taxonomy" id="3218"/>
    <lineage>
        <taxon>Eukaryota</taxon>
        <taxon>Viridiplantae</taxon>
        <taxon>Streptophyta</taxon>
        <taxon>Embryophyta</taxon>
        <taxon>Bryophyta</taxon>
        <taxon>Bryophytina</taxon>
        <taxon>Bryopsida</taxon>
        <taxon>Funariidae</taxon>
        <taxon>Funariales</taxon>
        <taxon>Funariaceae</taxon>
        <taxon>Physcomitrium</taxon>
    </lineage>
</organism>
<name>A0A2K1ILP7_PHYPA</name>
<dbReference type="Proteomes" id="UP000006727">
    <property type="component" value="Chromosome 22"/>
</dbReference>
<dbReference type="Gramene" id="Pp3c22_280V3.1">
    <property type="protein sequence ID" value="Pp3c22_280V3.1"/>
    <property type="gene ID" value="Pp3c22_280"/>
</dbReference>
<evidence type="ECO:0000313" key="2">
    <source>
        <dbReference type="EnsemblPlants" id="Pp3c22_280V3.1"/>
    </source>
</evidence>
<protein>
    <submittedName>
        <fullName evidence="1 2">Uncharacterized protein</fullName>
    </submittedName>
</protein>
<dbReference type="AlphaFoldDB" id="A0A2K1ILP7"/>
<proteinExistence type="predicted"/>
<accession>A0A2K1ILP7</accession>
<dbReference type="InParanoid" id="A0A2K1ILP7"/>
<dbReference type="EMBL" id="ABEU02000022">
    <property type="protein sequence ID" value="PNR30205.1"/>
    <property type="molecule type" value="Genomic_DNA"/>
</dbReference>
<evidence type="ECO:0000313" key="1">
    <source>
        <dbReference type="EMBL" id="PNR30205.1"/>
    </source>
</evidence>
<reference evidence="1 3" key="1">
    <citation type="journal article" date="2008" name="Science">
        <title>The Physcomitrella genome reveals evolutionary insights into the conquest of land by plants.</title>
        <authorList>
            <person name="Rensing S."/>
            <person name="Lang D."/>
            <person name="Zimmer A."/>
            <person name="Terry A."/>
            <person name="Salamov A."/>
            <person name="Shapiro H."/>
            <person name="Nishiyama T."/>
            <person name="Perroud P.-F."/>
            <person name="Lindquist E."/>
            <person name="Kamisugi Y."/>
            <person name="Tanahashi T."/>
            <person name="Sakakibara K."/>
            <person name="Fujita T."/>
            <person name="Oishi K."/>
            <person name="Shin-I T."/>
            <person name="Kuroki Y."/>
            <person name="Toyoda A."/>
            <person name="Suzuki Y."/>
            <person name="Hashimoto A."/>
            <person name="Yamaguchi K."/>
            <person name="Sugano A."/>
            <person name="Kohara Y."/>
            <person name="Fujiyama A."/>
            <person name="Anterola A."/>
            <person name="Aoki S."/>
            <person name="Ashton N."/>
            <person name="Barbazuk W.B."/>
            <person name="Barker E."/>
            <person name="Bennetzen J."/>
            <person name="Bezanilla M."/>
            <person name="Blankenship R."/>
            <person name="Cho S.H."/>
            <person name="Dutcher S."/>
            <person name="Estelle M."/>
            <person name="Fawcett J.A."/>
            <person name="Gundlach H."/>
            <person name="Hanada K."/>
            <person name="Heyl A."/>
            <person name="Hicks K.A."/>
            <person name="Hugh J."/>
            <person name="Lohr M."/>
            <person name="Mayer K."/>
            <person name="Melkozernov A."/>
            <person name="Murata T."/>
            <person name="Nelson D."/>
            <person name="Pils B."/>
            <person name="Prigge M."/>
            <person name="Reiss B."/>
            <person name="Renner T."/>
            <person name="Rombauts S."/>
            <person name="Rushton P."/>
            <person name="Sanderfoot A."/>
            <person name="Schween G."/>
            <person name="Shiu S.-H."/>
            <person name="Stueber K."/>
            <person name="Theodoulou F.L."/>
            <person name="Tu H."/>
            <person name="Van de Peer Y."/>
            <person name="Verrier P.J."/>
            <person name="Waters E."/>
            <person name="Wood A."/>
            <person name="Yang L."/>
            <person name="Cove D."/>
            <person name="Cuming A."/>
            <person name="Hasebe M."/>
            <person name="Lucas S."/>
            <person name="Mishler D.B."/>
            <person name="Reski R."/>
            <person name="Grigoriev I."/>
            <person name="Quatrano R.S."/>
            <person name="Boore J.L."/>
        </authorList>
    </citation>
    <scope>NUCLEOTIDE SEQUENCE [LARGE SCALE GENOMIC DNA]</scope>
    <source>
        <strain evidence="2 3">cv. Gransden 2004</strain>
    </source>
</reference>
<reference evidence="1 3" key="2">
    <citation type="journal article" date="2018" name="Plant J.">
        <title>The Physcomitrella patens chromosome-scale assembly reveals moss genome structure and evolution.</title>
        <authorList>
            <person name="Lang D."/>
            <person name="Ullrich K.K."/>
            <person name="Murat F."/>
            <person name="Fuchs J."/>
            <person name="Jenkins J."/>
            <person name="Haas F.B."/>
            <person name="Piednoel M."/>
            <person name="Gundlach H."/>
            <person name="Van Bel M."/>
            <person name="Meyberg R."/>
            <person name="Vives C."/>
            <person name="Morata J."/>
            <person name="Symeonidi A."/>
            <person name="Hiss M."/>
            <person name="Muchero W."/>
            <person name="Kamisugi Y."/>
            <person name="Saleh O."/>
            <person name="Blanc G."/>
            <person name="Decker E.L."/>
            <person name="van Gessel N."/>
            <person name="Grimwood J."/>
            <person name="Hayes R.D."/>
            <person name="Graham S.W."/>
            <person name="Gunter L.E."/>
            <person name="McDaniel S.F."/>
            <person name="Hoernstein S.N.W."/>
            <person name="Larsson A."/>
            <person name="Li F.W."/>
            <person name="Perroud P.F."/>
            <person name="Phillips J."/>
            <person name="Ranjan P."/>
            <person name="Rokshar D.S."/>
            <person name="Rothfels C.J."/>
            <person name="Schneider L."/>
            <person name="Shu S."/>
            <person name="Stevenson D.W."/>
            <person name="Thummler F."/>
            <person name="Tillich M."/>
            <person name="Villarreal Aguilar J.C."/>
            <person name="Widiez T."/>
            <person name="Wong G.K."/>
            <person name="Wymore A."/>
            <person name="Zhang Y."/>
            <person name="Zimmer A.D."/>
            <person name="Quatrano R.S."/>
            <person name="Mayer K.F.X."/>
            <person name="Goodstein D."/>
            <person name="Casacuberta J.M."/>
            <person name="Vandepoele K."/>
            <person name="Reski R."/>
            <person name="Cuming A.C."/>
            <person name="Tuskan G.A."/>
            <person name="Maumus F."/>
            <person name="Salse J."/>
            <person name="Schmutz J."/>
            <person name="Rensing S.A."/>
        </authorList>
    </citation>
    <scope>NUCLEOTIDE SEQUENCE [LARGE SCALE GENOMIC DNA]</scope>
    <source>
        <strain evidence="2 3">cv. Gransden 2004</strain>
    </source>
</reference>
<reference evidence="2" key="3">
    <citation type="submission" date="2020-12" db="UniProtKB">
        <authorList>
            <consortium name="EnsemblPlants"/>
        </authorList>
    </citation>
    <scope>IDENTIFICATION</scope>
</reference>
<dbReference type="EnsemblPlants" id="Pp3c22_280V3.1">
    <property type="protein sequence ID" value="Pp3c22_280V3.1"/>
    <property type="gene ID" value="Pp3c22_280"/>
</dbReference>